<dbReference type="AlphaFoldDB" id="A0A443JVU9"/>
<evidence type="ECO:0000313" key="6">
    <source>
        <dbReference type="EMBL" id="RWR24628.1"/>
    </source>
</evidence>
<evidence type="ECO:0000313" key="7">
    <source>
        <dbReference type="Proteomes" id="UP000284476"/>
    </source>
</evidence>
<evidence type="ECO:0000256" key="5">
    <source>
        <dbReference type="SAM" id="SignalP"/>
    </source>
</evidence>
<protein>
    <submittedName>
        <fullName evidence="6">Extracellular solute-binding protein</fullName>
    </submittedName>
</protein>
<dbReference type="SUPFAM" id="SSF53850">
    <property type="entry name" value="Periplasmic binding protein-like II"/>
    <property type="match status" value="1"/>
</dbReference>
<gene>
    <name evidence="6" type="ORF">D2T30_01625</name>
</gene>
<dbReference type="Pfam" id="PF13416">
    <property type="entry name" value="SBP_bac_8"/>
    <property type="match status" value="1"/>
</dbReference>
<feature type="chain" id="PRO_5019275713" evidence="5">
    <location>
        <begin position="25"/>
        <end position="349"/>
    </location>
</feature>
<dbReference type="EMBL" id="SAUZ01000001">
    <property type="protein sequence ID" value="RWR24628.1"/>
    <property type="molecule type" value="Genomic_DNA"/>
</dbReference>
<proteinExistence type="predicted"/>
<dbReference type="PRINTS" id="PR00909">
    <property type="entry name" value="SPERMDNBNDNG"/>
</dbReference>
<comment type="caution">
    <text evidence="6">The sequence shown here is derived from an EMBL/GenBank/DDBJ whole genome shotgun (WGS) entry which is preliminary data.</text>
</comment>
<evidence type="ECO:0000256" key="2">
    <source>
        <dbReference type="ARBA" id="ARBA00022448"/>
    </source>
</evidence>
<dbReference type="PANTHER" id="PTHR30222">
    <property type="entry name" value="SPERMIDINE/PUTRESCINE-BINDING PERIPLASMIC PROTEIN"/>
    <property type="match status" value="1"/>
</dbReference>
<evidence type="ECO:0000256" key="1">
    <source>
        <dbReference type="ARBA" id="ARBA00004418"/>
    </source>
</evidence>
<sequence length="349" mass="38222">MTIARTAGISTAILATLLSSVAHAEGTLNLLTWEGYADPSYVTQFEQETGCKVNATYVGSNDDFAPKLMAGGGVFDLITPSLDTTKLMIDLDLVEPVDTAKITAWGDLYPTLTSLDAIQKDGQIYGVPYTWGGIVLMYRTDAFTTPPESIADLWNPDLKGKVSIWDDKSSIYLAARKNGDMNIYSLSDEQIAAAQQALVEQKPLVRKYWATAGELVDLYKSGEIVISNTWAGNQASILKRAGIDMTEFVPKEGAEGWVDIWMVVKDTPNLDCAYKYLNMQLSPLGQCAIANINTASVANPVAAKSCMSPEQFVELHQDDPGYLERLMVWQSLGDRYEAYANAWNAVKAQ</sequence>
<keyword evidence="2" id="KW-0813">Transport</keyword>
<reference evidence="6 7" key="1">
    <citation type="submission" date="2019-01" db="EMBL/GenBank/DDBJ databases">
        <title>Sinorhodobacter populi sp. nov. isolated from the symptomatic bark tissue of Populus euramericana canker.</title>
        <authorList>
            <person name="Xu G."/>
        </authorList>
    </citation>
    <scope>NUCLEOTIDE SEQUENCE [LARGE SCALE GENOMIC DNA]</scope>
    <source>
        <strain evidence="6 7">SK2B-1</strain>
    </source>
</reference>
<comment type="subcellular location">
    <subcellularLocation>
        <location evidence="1">Periplasm</location>
    </subcellularLocation>
</comment>
<dbReference type="GO" id="GO:0019808">
    <property type="term" value="F:polyamine binding"/>
    <property type="evidence" value="ECO:0007669"/>
    <property type="project" value="InterPro"/>
</dbReference>
<name>A0A443JVU9_9RHOB</name>
<evidence type="ECO:0000256" key="3">
    <source>
        <dbReference type="ARBA" id="ARBA00022729"/>
    </source>
</evidence>
<dbReference type="PANTHER" id="PTHR30222:SF18">
    <property type="entry name" value="BIFUNCTIONAL POLYHYDROXYBUTYRATE SYNTHASE _ ABC TRANSPORTER PERIPLASMIC BINDING PROTEIN-RELATED"/>
    <property type="match status" value="1"/>
</dbReference>
<evidence type="ECO:0000256" key="4">
    <source>
        <dbReference type="ARBA" id="ARBA00022764"/>
    </source>
</evidence>
<accession>A0A443JVU9</accession>
<keyword evidence="4" id="KW-0574">Periplasm</keyword>
<dbReference type="InterPro" id="IPR006059">
    <property type="entry name" value="SBP"/>
</dbReference>
<keyword evidence="3 5" id="KW-0732">Signal</keyword>
<dbReference type="Proteomes" id="UP000284476">
    <property type="component" value="Unassembled WGS sequence"/>
</dbReference>
<dbReference type="GO" id="GO:0015846">
    <property type="term" value="P:polyamine transport"/>
    <property type="evidence" value="ECO:0007669"/>
    <property type="project" value="InterPro"/>
</dbReference>
<dbReference type="GO" id="GO:0042597">
    <property type="term" value="C:periplasmic space"/>
    <property type="evidence" value="ECO:0007669"/>
    <property type="project" value="UniProtKB-SubCell"/>
</dbReference>
<dbReference type="Gene3D" id="3.40.190.10">
    <property type="entry name" value="Periplasmic binding protein-like II"/>
    <property type="match status" value="2"/>
</dbReference>
<dbReference type="InterPro" id="IPR001188">
    <property type="entry name" value="Sperm_putr-bd"/>
</dbReference>
<dbReference type="RefSeq" id="WP_128207363.1">
    <property type="nucleotide sequence ID" value="NZ_JBHRSO010000057.1"/>
</dbReference>
<feature type="signal peptide" evidence="5">
    <location>
        <begin position="1"/>
        <end position="24"/>
    </location>
</feature>
<reference evidence="6 7" key="2">
    <citation type="submission" date="2019-01" db="EMBL/GenBank/DDBJ databases">
        <authorList>
            <person name="Li Y."/>
        </authorList>
    </citation>
    <scope>NUCLEOTIDE SEQUENCE [LARGE SCALE GENOMIC DNA]</scope>
    <source>
        <strain evidence="6 7">SK2B-1</strain>
    </source>
</reference>
<organism evidence="6 7">
    <name type="scientific">Paenirhodobacter populi</name>
    <dbReference type="NCBI Taxonomy" id="2306993"/>
    <lineage>
        <taxon>Bacteria</taxon>
        <taxon>Pseudomonadati</taxon>
        <taxon>Pseudomonadota</taxon>
        <taxon>Alphaproteobacteria</taxon>
        <taxon>Rhodobacterales</taxon>
        <taxon>Rhodobacter group</taxon>
        <taxon>Paenirhodobacter</taxon>
    </lineage>
</organism>
<dbReference type="CDD" id="cd13588">
    <property type="entry name" value="PBP2_polyamine_1"/>
    <property type="match status" value="1"/>
</dbReference>